<sequence length="335" mass="36174">MSLLGSPITIGQVKLPNRLVLPPMATAKSQDNGEVTEALCEYYREKSTGGYIGLIITEHSFVSPEGRASSGQLSIAKDEDILGLKKLVKTIHHSGTKVFAQLAHAGGLAKQPLTGLEPKGPSSIALPKAARSTDIPQEMTYEEIQKVVIDFASAALRAKKAGFDGVELHSAHGYLLNQFYSPLTNKRKDVYRGEDVEGRIRLHLEIIQAVREAVGPDYPIAIRLGASDHMAGGTTIEDSIIAAKEFEKAGICLLDVSGGFSFYTNPYSKEQGYFSELTEALKREVDIPVLLTGGIVDASVAENLLLEKKADMIGVGRAILKDSAWAKRAILSLQE</sequence>
<protein>
    <submittedName>
        <fullName evidence="4">NADH:flavin oxidoreductase</fullName>
    </submittedName>
</protein>
<evidence type="ECO:0000313" key="4">
    <source>
        <dbReference type="EMBL" id="MDT2539388.1"/>
    </source>
</evidence>
<evidence type="ECO:0000256" key="2">
    <source>
        <dbReference type="ARBA" id="ARBA00023002"/>
    </source>
</evidence>
<dbReference type="PANTHER" id="PTHR43656:SF2">
    <property type="entry name" value="BINDING OXIDOREDUCTASE, PUTATIVE (AFU_ORTHOLOGUE AFUA_2G08260)-RELATED"/>
    <property type="match status" value="1"/>
</dbReference>
<keyword evidence="2" id="KW-0560">Oxidoreductase</keyword>
<reference evidence="4" key="1">
    <citation type="submission" date="2023-03" db="EMBL/GenBank/DDBJ databases">
        <authorList>
            <person name="Shen W."/>
            <person name="Cai J."/>
        </authorList>
    </citation>
    <scope>NUCLEOTIDE SEQUENCE</scope>
    <source>
        <strain evidence="4">B646-2</strain>
    </source>
</reference>
<dbReference type="Proteomes" id="UP001249240">
    <property type="component" value="Unassembled WGS sequence"/>
</dbReference>
<dbReference type="InterPro" id="IPR001155">
    <property type="entry name" value="OxRdtase_FMN_N"/>
</dbReference>
<dbReference type="PANTHER" id="PTHR43656">
    <property type="entry name" value="BINDING OXIDOREDUCTASE, PUTATIVE (AFU_ORTHOLOGUE AFUA_2G08260)-RELATED"/>
    <property type="match status" value="1"/>
</dbReference>
<accession>A0AAW8SZ79</accession>
<dbReference type="InterPro" id="IPR051799">
    <property type="entry name" value="NADH_flavin_oxidoreductase"/>
</dbReference>
<proteinExistence type="predicted"/>
<dbReference type="CDD" id="cd02803">
    <property type="entry name" value="OYE_like_FMN_family"/>
    <property type="match status" value="1"/>
</dbReference>
<dbReference type="AlphaFoldDB" id="A0AAW8SZ79"/>
<evidence type="ECO:0000256" key="1">
    <source>
        <dbReference type="ARBA" id="ARBA00022630"/>
    </source>
</evidence>
<gene>
    <name evidence="4" type="ORF">P7D78_14725</name>
</gene>
<evidence type="ECO:0000313" key="5">
    <source>
        <dbReference type="Proteomes" id="UP001249240"/>
    </source>
</evidence>
<evidence type="ECO:0000259" key="3">
    <source>
        <dbReference type="Pfam" id="PF00724"/>
    </source>
</evidence>
<feature type="domain" description="NADH:flavin oxidoreductase/NADH oxidase N-terminal" evidence="3">
    <location>
        <begin position="6"/>
        <end position="329"/>
    </location>
</feature>
<organism evidence="4 5">
    <name type="scientific">Enterococcus raffinosus</name>
    <dbReference type="NCBI Taxonomy" id="71452"/>
    <lineage>
        <taxon>Bacteria</taxon>
        <taxon>Bacillati</taxon>
        <taxon>Bacillota</taxon>
        <taxon>Bacilli</taxon>
        <taxon>Lactobacillales</taxon>
        <taxon>Enterococcaceae</taxon>
        <taxon>Enterococcus</taxon>
    </lineage>
</organism>
<dbReference type="GO" id="GO:0010181">
    <property type="term" value="F:FMN binding"/>
    <property type="evidence" value="ECO:0007669"/>
    <property type="project" value="InterPro"/>
</dbReference>
<dbReference type="RefSeq" id="WP_028021309.1">
    <property type="nucleotide sequence ID" value="NZ_CABLCA010000042.1"/>
</dbReference>
<keyword evidence="1" id="KW-0285">Flavoprotein</keyword>
<dbReference type="InterPro" id="IPR013785">
    <property type="entry name" value="Aldolase_TIM"/>
</dbReference>
<dbReference type="EMBL" id="JARPXM010000016">
    <property type="protein sequence ID" value="MDT2539388.1"/>
    <property type="molecule type" value="Genomic_DNA"/>
</dbReference>
<comment type="caution">
    <text evidence="4">The sequence shown here is derived from an EMBL/GenBank/DDBJ whole genome shotgun (WGS) entry which is preliminary data.</text>
</comment>
<name>A0AAW8SZ79_9ENTE</name>
<dbReference type="Pfam" id="PF00724">
    <property type="entry name" value="Oxidored_FMN"/>
    <property type="match status" value="1"/>
</dbReference>
<dbReference type="SUPFAM" id="SSF51395">
    <property type="entry name" value="FMN-linked oxidoreductases"/>
    <property type="match status" value="1"/>
</dbReference>
<dbReference type="Gene3D" id="3.20.20.70">
    <property type="entry name" value="Aldolase class I"/>
    <property type="match status" value="1"/>
</dbReference>
<dbReference type="GO" id="GO:0016491">
    <property type="term" value="F:oxidoreductase activity"/>
    <property type="evidence" value="ECO:0007669"/>
    <property type="project" value="UniProtKB-KW"/>
</dbReference>